<dbReference type="RefSeq" id="WP_189134707.1">
    <property type="nucleotide sequence ID" value="NZ_BMMS01000030.1"/>
</dbReference>
<keyword evidence="3 5" id="KW-0238">DNA-binding</keyword>
<dbReference type="PANTHER" id="PTHR30055">
    <property type="entry name" value="HTH-TYPE TRANSCRIPTIONAL REGULATOR RUTR"/>
    <property type="match status" value="1"/>
</dbReference>
<keyword evidence="4" id="KW-0804">Transcription</keyword>
<keyword evidence="1" id="KW-0678">Repressor</keyword>
<dbReference type="SUPFAM" id="SSF48498">
    <property type="entry name" value="Tetracyclin repressor-like, C-terminal domain"/>
    <property type="match status" value="1"/>
</dbReference>
<evidence type="ECO:0000256" key="3">
    <source>
        <dbReference type="ARBA" id="ARBA00023125"/>
    </source>
</evidence>
<dbReference type="GO" id="GO:0046677">
    <property type="term" value="P:response to antibiotic"/>
    <property type="evidence" value="ECO:0007669"/>
    <property type="project" value="InterPro"/>
</dbReference>
<keyword evidence="8" id="KW-1185">Reference proteome</keyword>
<evidence type="ECO:0000256" key="1">
    <source>
        <dbReference type="ARBA" id="ARBA00022491"/>
    </source>
</evidence>
<dbReference type="EMBL" id="BMMS01000030">
    <property type="protein sequence ID" value="GGO96797.1"/>
    <property type="molecule type" value="Genomic_DNA"/>
</dbReference>
<evidence type="ECO:0000313" key="8">
    <source>
        <dbReference type="Proteomes" id="UP000641932"/>
    </source>
</evidence>
<proteinExistence type="predicted"/>
<dbReference type="InterPro" id="IPR004111">
    <property type="entry name" value="Repressor_TetR_C"/>
</dbReference>
<dbReference type="Gene3D" id="1.10.357.10">
    <property type="entry name" value="Tetracycline Repressor, domain 2"/>
    <property type="match status" value="1"/>
</dbReference>
<sequence>MTARGTGRGRRLGLTRDKVIAKAVTMIDRDGPDAFSLRKLATELDIENMSLYSHVPNRDALLDGVAEALLSEIDFSGAGNGTWQERVRAHCVIFRAAAKRHRKAFPLMLTRPTKSPAALEAIRSALGSFADLDLSPKERVHVLRSYNAYLIGTIMRELGYTVSLSPSTMDPARCRERTAEIAADGDALLRAVAPYLAVSDHDAEFGYGLEMLIAGLAARLGVPYDGGPSQTDAHHGCGGTRA</sequence>
<comment type="caution">
    <text evidence="7">The sequence shown here is derived from an EMBL/GenBank/DDBJ whole genome shotgun (WGS) entry which is preliminary data.</text>
</comment>
<dbReference type="InterPro" id="IPR036271">
    <property type="entry name" value="Tet_transcr_reg_TetR-rel_C_sf"/>
</dbReference>
<dbReference type="InterPro" id="IPR003012">
    <property type="entry name" value="Tet_transcr_reg_TetR"/>
</dbReference>
<reference evidence="7" key="2">
    <citation type="submission" date="2020-09" db="EMBL/GenBank/DDBJ databases">
        <authorList>
            <person name="Sun Q."/>
            <person name="Zhou Y."/>
        </authorList>
    </citation>
    <scope>NUCLEOTIDE SEQUENCE</scope>
    <source>
        <strain evidence="7">CGMCC 4.7201</strain>
    </source>
</reference>
<dbReference type="AlphaFoldDB" id="A0A917ZW34"/>
<dbReference type="GO" id="GO:0003700">
    <property type="term" value="F:DNA-binding transcription factor activity"/>
    <property type="evidence" value="ECO:0007669"/>
    <property type="project" value="TreeGrafter"/>
</dbReference>
<dbReference type="Pfam" id="PF02909">
    <property type="entry name" value="TetR_C_1"/>
    <property type="match status" value="1"/>
</dbReference>
<dbReference type="PROSITE" id="PS50977">
    <property type="entry name" value="HTH_TETR_2"/>
    <property type="match status" value="1"/>
</dbReference>
<feature type="domain" description="HTH tetR-type" evidence="6">
    <location>
        <begin position="13"/>
        <end position="73"/>
    </location>
</feature>
<evidence type="ECO:0000256" key="4">
    <source>
        <dbReference type="ARBA" id="ARBA00023163"/>
    </source>
</evidence>
<feature type="DNA-binding region" description="H-T-H motif" evidence="5">
    <location>
        <begin position="36"/>
        <end position="55"/>
    </location>
</feature>
<dbReference type="InterPro" id="IPR009057">
    <property type="entry name" value="Homeodomain-like_sf"/>
</dbReference>
<name>A0A917ZW34_9ACTN</name>
<evidence type="ECO:0000256" key="2">
    <source>
        <dbReference type="ARBA" id="ARBA00023015"/>
    </source>
</evidence>
<evidence type="ECO:0000256" key="5">
    <source>
        <dbReference type="PROSITE-ProRule" id="PRU00335"/>
    </source>
</evidence>
<protein>
    <submittedName>
        <fullName evidence="7">TetR family transcriptional regulator</fullName>
    </submittedName>
</protein>
<reference evidence="7" key="1">
    <citation type="journal article" date="2014" name="Int. J. Syst. Evol. Microbiol.">
        <title>Complete genome sequence of Corynebacterium casei LMG S-19264T (=DSM 44701T), isolated from a smear-ripened cheese.</title>
        <authorList>
            <consortium name="US DOE Joint Genome Institute (JGI-PGF)"/>
            <person name="Walter F."/>
            <person name="Albersmeier A."/>
            <person name="Kalinowski J."/>
            <person name="Ruckert C."/>
        </authorList>
    </citation>
    <scope>NUCLEOTIDE SEQUENCE</scope>
    <source>
        <strain evidence="7">CGMCC 4.7201</strain>
    </source>
</reference>
<evidence type="ECO:0000313" key="7">
    <source>
        <dbReference type="EMBL" id="GGO96797.1"/>
    </source>
</evidence>
<dbReference type="PRINTS" id="PR00400">
    <property type="entry name" value="TETREPRESSOR"/>
</dbReference>
<dbReference type="PANTHER" id="PTHR30055:SF151">
    <property type="entry name" value="TRANSCRIPTIONAL REGULATORY PROTEIN"/>
    <property type="match status" value="1"/>
</dbReference>
<gene>
    <name evidence="7" type="ORF">GCM10012280_57130</name>
</gene>
<dbReference type="InterPro" id="IPR001647">
    <property type="entry name" value="HTH_TetR"/>
</dbReference>
<accession>A0A917ZW34</accession>
<dbReference type="SUPFAM" id="SSF46689">
    <property type="entry name" value="Homeodomain-like"/>
    <property type="match status" value="1"/>
</dbReference>
<organism evidence="7 8">
    <name type="scientific">Wenjunlia tyrosinilytica</name>
    <dbReference type="NCBI Taxonomy" id="1544741"/>
    <lineage>
        <taxon>Bacteria</taxon>
        <taxon>Bacillati</taxon>
        <taxon>Actinomycetota</taxon>
        <taxon>Actinomycetes</taxon>
        <taxon>Kitasatosporales</taxon>
        <taxon>Streptomycetaceae</taxon>
        <taxon>Wenjunlia</taxon>
    </lineage>
</organism>
<dbReference type="GO" id="GO:0000976">
    <property type="term" value="F:transcription cis-regulatory region binding"/>
    <property type="evidence" value="ECO:0007669"/>
    <property type="project" value="TreeGrafter"/>
</dbReference>
<dbReference type="GO" id="GO:0045892">
    <property type="term" value="P:negative regulation of DNA-templated transcription"/>
    <property type="evidence" value="ECO:0007669"/>
    <property type="project" value="InterPro"/>
</dbReference>
<evidence type="ECO:0000259" key="6">
    <source>
        <dbReference type="PROSITE" id="PS50977"/>
    </source>
</evidence>
<dbReference type="InterPro" id="IPR050109">
    <property type="entry name" value="HTH-type_TetR-like_transc_reg"/>
</dbReference>
<dbReference type="Proteomes" id="UP000641932">
    <property type="component" value="Unassembled WGS sequence"/>
</dbReference>
<keyword evidence="2" id="KW-0805">Transcription regulation</keyword>